<dbReference type="KEGG" id="cgc:Cyagr_0681"/>
<dbReference type="eggNOG" id="ENOG50349FE">
    <property type="taxonomic scope" value="Bacteria"/>
</dbReference>
<feature type="compositionally biased region" description="Low complexity" evidence="1">
    <location>
        <begin position="19"/>
        <end position="62"/>
    </location>
</feature>
<gene>
    <name evidence="2" type="ordered locus">Cyagr_0681</name>
</gene>
<dbReference type="EMBL" id="CP003495">
    <property type="protein sequence ID" value="AFY27869.1"/>
    <property type="molecule type" value="Genomic_DNA"/>
</dbReference>
<dbReference type="PATRIC" id="fig|292564.3.peg.632"/>
<dbReference type="OrthoDB" id="561688at2"/>
<dbReference type="RefSeq" id="WP_015108323.1">
    <property type="nucleotide sequence ID" value="NC_019675.1"/>
</dbReference>
<feature type="region of interest" description="Disordered" evidence="1">
    <location>
        <begin position="1"/>
        <end position="62"/>
    </location>
</feature>
<sequence length="126" mass="12581">MVFKRPKFFLDLGGGEGNQPPAVVAPPRAEAKPAPKAAPQEAEAKSAASAAAPAAAEATPQPVSGLTTAEAIAAELAAAEALRPAPSMATFAPDCVIAGGATPMKRRTPGANLAVFKEMAAGMMRS</sequence>
<organism evidence="2 3">
    <name type="scientific">Cyanobium gracile (strain ATCC 27147 / PCC 6307)</name>
    <dbReference type="NCBI Taxonomy" id="292564"/>
    <lineage>
        <taxon>Bacteria</taxon>
        <taxon>Bacillati</taxon>
        <taxon>Cyanobacteriota</taxon>
        <taxon>Cyanophyceae</taxon>
        <taxon>Synechococcales</taxon>
        <taxon>Prochlorococcaceae</taxon>
        <taxon>Cyanobium</taxon>
    </lineage>
</organism>
<evidence type="ECO:0000313" key="2">
    <source>
        <dbReference type="EMBL" id="AFY27869.1"/>
    </source>
</evidence>
<protein>
    <submittedName>
        <fullName evidence="2">Uncharacterized protein</fullName>
    </submittedName>
</protein>
<accession>K9P5Q7</accession>
<reference evidence="3" key="1">
    <citation type="journal article" date="2013" name="Proc. Natl. Acad. Sci. U.S.A.">
        <title>Improving the coverage of the cyanobacterial phylum using diversity-driven genome sequencing.</title>
        <authorList>
            <person name="Shih P.M."/>
            <person name="Wu D."/>
            <person name="Latifi A."/>
            <person name="Axen S.D."/>
            <person name="Fewer D.P."/>
            <person name="Talla E."/>
            <person name="Calteau A."/>
            <person name="Cai F."/>
            <person name="Tandeau de Marsac N."/>
            <person name="Rippka R."/>
            <person name="Herdman M."/>
            <person name="Sivonen K."/>
            <person name="Coursin T."/>
            <person name="Laurent T."/>
            <person name="Goodwin L."/>
            <person name="Nolan M."/>
            <person name="Davenport K.W."/>
            <person name="Han C.S."/>
            <person name="Rubin E.M."/>
            <person name="Eisen J.A."/>
            <person name="Woyke T."/>
            <person name="Gugger M."/>
            <person name="Kerfeld C.A."/>
        </authorList>
    </citation>
    <scope>NUCLEOTIDE SEQUENCE [LARGE SCALE GENOMIC DNA]</scope>
    <source>
        <strain evidence="3">ATCC 27147 / PCC 6307</strain>
    </source>
</reference>
<dbReference type="HOGENOM" id="CLU_150716_0_0_3"/>
<dbReference type="AlphaFoldDB" id="K9P5Q7"/>
<evidence type="ECO:0000256" key="1">
    <source>
        <dbReference type="SAM" id="MobiDB-lite"/>
    </source>
</evidence>
<name>K9P5Q7_CYAGP</name>
<proteinExistence type="predicted"/>
<evidence type="ECO:0000313" key="3">
    <source>
        <dbReference type="Proteomes" id="UP000010388"/>
    </source>
</evidence>
<dbReference type="Proteomes" id="UP000010388">
    <property type="component" value="Chromosome"/>
</dbReference>